<dbReference type="EMBL" id="JAWWNJ010000046">
    <property type="protein sequence ID" value="KAK7018216.1"/>
    <property type="molecule type" value="Genomic_DNA"/>
</dbReference>
<proteinExistence type="predicted"/>
<accession>A0AAW0AZQ0</accession>
<gene>
    <name evidence="2" type="ORF">R3P38DRAFT_2981801</name>
</gene>
<evidence type="ECO:0000313" key="2">
    <source>
        <dbReference type="EMBL" id="KAK7018216.1"/>
    </source>
</evidence>
<organism evidence="2 3">
    <name type="scientific">Favolaschia claudopus</name>
    <dbReference type="NCBI Taxonomy" id="2862362"/>
    <lineage>
        <taxon>Eukaryota</taxon>
        <taxon>Fungi</taxon>
        <taxon>Dikarya</taxon>
        <taxon>Basidiomycota</taxon>
        <taxon>Agaricomycotina</taxon>
        <taxon>Agaricomycetes</taxon>
        <taxon>Agaricomycetidae</taxon>
        <taxon>Agaricales</taxon>
        <taxon>Marasmiineae</taxon>
        <taxon>Mycenaceae</taxon>
        <taxon>Favolaschia</taxon>
    </lineage>
</organism>
<feature type="chain" id="PRO_5044024335" evidence="1">
    <location>
        <begin position="19"/>
        <end position="75"/>
    </location>
</feature>
<keyword evidence="1" id="KW-0732">Signal</keyword>
<dbReference type="AlphaFoldDB" id="A0AAW0AZQ0"/>
<keyword evidence="3" id="KW-1185">Reference proteome</keyword>
<evidence type="ECO:0000256" key="1">
    <source>
        <dbReference type="SAM" id="SignalP"/>
    </source>
</evidence>
<comment type="caution">
    <text evidence="2">The sequence shown here is derived from an EMBL/GenBank/DDBJ whole genome shotgun (WGS) entry which is preliminary data.</text>
</comment>
<feature type="signal peptide" evidence="1">
    <location>
        <begin position="1"/>
        <end position="18"/>
    </location>
</feature>
<reference evidence="2 3" key="1">
    <citation type="journal article" date="2024" name="J Genomics">
        <title>Draft genome sequencing and assembly of Favolaschia claudopus CIRM-BRFM 2984 isolated from oak limbs.</title>
        <authorList>
            <person name="Navarro D."/>
            <person name="Drula E."/>
            <person name="Chaduli D."/>
            <person name="Cazenave R."/>
            <person name="Ahrendt S."/>
            <person name="Wang J."/>
            <person name="Lipzen A."/>
            <person name="Daum C."/>
            <person name="Barry K."/>
            <person name="Grigoriev I.V."/>
            <person name="Favel A."/>
            <person name="Rosso M.N."/>
            <person name="Martin F."/>
        </authorList>
    </citation>
    <scope>NUCLEOTIDE SEQUENCE [LARGE SCALE GENOMIC DNA]</scope>
    <source>
        <strain evidence="2 3">CIRM-BRFM 2984</strain>
    </source>
</reference>
<name>A0AAW0AZQ0_9AGAR</name>
<evidence type="ECO:0000313" key="3">
    <source>
        <dbReference type="Proteomes" id="UP001362999"/>
    </source>
</evidence>
<dbReference type="Proteomes" id="UP001362999">
    <property type="component" value="Unassembled WGS sequence"/>
</dbReference>
<sequence>MRFAIISIFAVLATVVIATPFSKLRTLSTRGLACAGVEIPDCNCRCTCGQGVSSPRLFNRGVMLHLFIQYICCCD</sequence>
<protein>
    <submittedName>
        <fullName evidence="2">Uncharacterized protein</fullName>
    </submittedName>
</protein>